<dbReference type="GO" id="GO:0051301">
    <property type="term" value="P:cell division"/>
    <property type="evidence" value="ECO:0007669"/>
    <property type="project" value="UniProtKB-KW"/>
</dbReference>
<dbReference type="SUPFAM" id="SSF51984">
    <property type="entry name" value="MurCD N-terminal domain"/>
    <property type="match status" value="1"/>
</dbReference>
<dbReference type="Pfam" id="PF08245">
    <property type="entry name" value="Mur_ligase_M"/>
    <property type="match status" value="1"/>
</dbReference>
<evidence type="ECO:0000313" key="18">
    <source>
        <dbReference type="EMBL" id="KJJ85806.1"/>
    </source>
</evidence>
<dbReference type="Proteomes" id="UP000033428">
    <property type="component" value="Unassembled WGS sequence"/>
</dbReference>
<dbReference type="AlphaFoldDB" id="A0A0F0CW70"/>
<dbReference type="InterPro" id="IPR000713">
    <property type="entry name" value="Mur_ligase_N"/>
</dbReference>
<dbReference type="InterPro" id="IPR036615">
    <property type="entry name" value="Mur_ligase_C_dom_sf"/>
</dbReference>
<comment type="similarity">
    <text evidence="14">Belongs to the MurCDEF family.</text>
</comment>
<sequence>MKKIHFIGVAGIGMSALAEMALLKGLKVSGSDLKLNNLTDKLSRHGASIFKGHNASNVAPDADIVVRSSCIKKDNPEMSRADELGIKIISRSELLKYIFDECSLSIGITGTHGKTTTSSMVAFIMDYCGKKPTAIIGGELEQFGGNFKQGDPDFVVAEVDESDGYFVNTCVKYAILTNIEREHMDYYGSMENLIRGYKSFISNISSEGILVFNGEDMILKNITAGIKARKITYGLAGNFDYTARNVSHDANISFDFIQRGKVLGKINSSIMGRHNVMNFLSAIGLSLELGVEFEKIKEAVKLFRNAKRRFELMGKSGNIDVIEDYGHHPTEIKTVIDTAKGYAKGRAILVFQPHRHTRTHDLSEEFISCFYGADILVLTEVYSASEKKSTGIGVRDIFERIDKTRFEQAEFLPKEKISNFISGIAKDGDVILLVGAGDIREIGAFILNELNIKKMSVIDNRLATAS</sequence>
<dbReference type="PANTHER" id="PTHR43445:SF3">
    <property type="entry name" value="UDP-N-ACETYLMURAMATE--L-ALANINE LIGASE"/>
    <property type="match status" value="1"/>
</dbReference>
<dbReference type="Gene3D" id="3.90.190.20">
    <property type="entry name" value="Mur ligase, C-terminal domain"/>
    <property type="match status" value="1"/>
</dbReference>
<dbReference type="PATRIC" id="fig|1609969.3.peg.360"/>
<name>A0A0F0CW70_9BACT</name>
<feature type="domain" description="Mur ligase central" evidence="17">
    <location>
        <begin position="108"/>
        <end position="285"/>
    </location>
</feature>
<dbReference type="EC" id="6.3.2.8" evidence="3 14"/>
<dbReference type="PANTHER" id="PTHR43445">
    <property type="entry name" value="UDP-N-ACETYLMURAMATE--L-ALANINE LIGASE-RELATED"/>
    <property type="match status" value="1"/>
</dbReference>
<dbReference type="Gene3D" id="3.40.1190.10">
    <property type="entry name" value="Mur-like, catalytic domain"/>
    <property type="match status" value="1"/>
</dbReference>
<comment type="pathway">
    <text evidence="2 14">Cell wall biogenesis; peptidoglycan biosynthesis.</text>
</comment>
<keyword evidence="12 14" id="KW-0961">Cell wall biogenesis/degradation</keyword>
<evidence type="ECO:0000256" key="9">
    <source>
        <dbReference type="ARBA" id="ARBA00022960"/>
    </source>
</evidence>
<keyword evidence="11 14" id="KW-0131">Cell cycle</keyword>
<comment type="function">
    <text evidence="14">Cell wall formation.</text>
</comment>
<comment type="subcellular location">
    <subcellularLocation>
        <location evidence="1 14">Cytoplasm</location>
    </subcellularLocation>
</comment>
<dbReference type="GO" id="GO:0008763">
    <property type="term" value="F:UDP-N-acetylmuramate-L-alanine ligase activity"/>
    <property type="evidence" value="ECO:0007669"/>
    <property type="project" value="UniProtKB-UniRule"/>
</dbReference>
<keyword evidence="5 14" id="KW-0436">Ligase</keyword>
<comment type="catalytic activity">
    <reaction evidence="13 14">
        <text>UDP-N-acetyl-alpha-D-muramate + L-alanine + ATP = UDP-N-acetyl-alpha-D-muramoyl-L-alanine + ADP + phosphate + H(+)</text>
        <dbReference type="Rhea" id="RHEA:23372"/>
        <dbReference type="ChEBI" id="CHEBI:15378"/>
        <dbReference type="ChEBI" id="CHEBI:30616"/>
        <dbReference type="ChEBI" id="CHEBI:43474"/>
        <dbReference type="ChEBI" id="CHEBI:57972"/>
        <dbReference type="ChEBI" id="CHEBI:70757"/>
        <dbReference type="ChEBI" id="CHEBI:83898"/>
        <dbReference type="ChEBI" id="CHEBI:456216"/>
        <dbReference type="EC" id="6.3.2.8"/>
    </reaction>
</comment>
<dbReference type="Gene3D" id="3.40.50.720">
    <property type="entry name" value="NAD(P)-binding Rossmann-like Domain"/>
    <property type="match status" value="1"/>
</dbReference>
<organism evidence="18 19">
    <name type="scientific">Candidatus Omnitrophus magneticus</name>
    <dbReference type="NCBI Taxonomy" id="1609969"/>
    <lineage>
        <taxon>Bacteria</taxon>
        <taxon>Pseudomonadati</taxon>
        <taxon>Candidatus Omnitrophota</taxon>
        <taxon>Candidatus Omnitrophus</taxon>
    </lineage>
</organism>
<evidence type="ECO:0000313" key="19">
    <source>
        <dbReference type="Proteomes" id="UP000033428"/>
    </source>
</evidence>
<feature type="domain" description="Mur ligase C-terminal" evidence="16">
    <location>
        <begin position="308"/>
        <end position="437"/>
    </location>
</feature>
<dbReference type="UniPathway" id="UPA00219"/>
<dbReference type="HAMAP" id="MF_00046">
    <property type="entry name" value="MurC"/>
    <property type="match status" value="1"/>
</dbReference>
<evidence type="ECO:0000256" key="14">
    <source>
        <dbReference type="HAMAP-Rule" id="MF_00046"/>
    </source>
</evidence>
<dbReference type="EMBL" id="JYNY01000070">
    <property type="protein sequence ID" value="KJJ85806.1"/>
    <property type="molecule type" value="Genomic_DNA"/>
</dbReference>
<dbReference type="Pfam" id="PF01225">
    <property type="entry name" value="Mur_ligase"/>
    <property type="match status" value="1"/>
</dbReference>
<dbReference type="GO" id="GO:0009252">
    <property type="term" value="P:peptidoglycan biosynthetic process"/>
    <property type="evidence" value="ECO:0007669"/>
    <property type="project" value="UniProtKB-UniRule"/>
</dbReference>
<dbReference type="InterPro" id="IPR050061">
    <property type="entry name" value="MurCDEF_pg_biosynth"/>
</dbReference>
<evidence type="ECO:0000256" key="12">
    <source>
        <dbReference type="ARBA" id="ARBA00023316"/>
    </source>
</evidence>
<evidence type="ECO:0000256" key="11">
    <source>
        <dbReference type="ARBA" id="ARBA00023306"/>
    </source>
</evidence>
<evidence type="ECO:0000256" key="2">
    <source>
        <dbReference type="ARBA" id="ARBA00004752"/>
    </source>
</evidence>
<proteinExistence type="inferred from homology"/>
<evidence type="ECO:0000256" key="6">
    <source>
        <dbReference type="ARBA" id="ARBA00022618"/>
    </source>
</evidence>
<evidence type="ECO:0000256" key="10">
    <source>
        <dbReference type="ARBA" id="ARBA00022984"/>
    </source>
</evidence>
<evidence type="ECO:0000259" key="15">
    <source>
        <dbReference type="Pfam" id="PF01225"/>
    </source>
</evidence>
<dbReference type="InterPro" id="IPR036565">
    <property type="entry name" value="Mur-like_cat_sf"/>
</dbReference>
<gene>
    <name evidence="14" type="primary">murC</name>
    <name evidence="18" type="ORF">OMAG_000324</name>
</gene>
<keyword evidence="9 14" id="KW-0133">Cell shape</keyword>
<feature type="binding site" evidence="14">
    <location>
        <begin position="110"/>
        <end position="116"/>
    </location>
    <ligand>
        <name>ATP</name>
        <dbReference type="ChEBI" id="CHEBI:30616"/>
    </ligand>
</feature>
<dbReference type="GO" id="GO:0008360">
    <property type="term" value="P:regulation of cell shape"/>
    <property type="evidence" value="ECO:0007669"/>
    <property type="project" value="UniProtKB-KW"/>
</dbReference>
<dbReference type="SUPFAM" id="SSF53244">
    <property type="entry name" value="MurD-like peptide ligases, peptide-binding domain"/>
    <property type="match status" value="1"/>
</dbReference>
<evidence type="ECO:0000256" key="5">
    <source>
        <dbReference type="ARBA" id="ARBA00022598"/>
    </source>
</evidence>
<evidence type="ECO:0000256" key="3">
    <source>
        <dbReference type="ARBA" id="ARBA00012211"/>
    </source>
</evidence>
<comment type="caution">
    <text evidence="18">The sequence shown here is derived from an EMBL/GenBank/DDBJ whole genome shotgun (WGS) entry which is preliminary data.</text>
</comment>
<feature type="domain" description="Mur ligase N-terminal catalytic" evidence="15">
    <location>
        <begin position="3"/>
        <end position="98"/>
    </location>
</feature>
<evidence type="ECO:0000256" key="1">
    <source>
        <dbReference type="ARBA" id="ARBA00004496"/>
    </source>
</evidence>
<dbReference type="InterPro" id="IPR005758">
    <property type="entry name" value="UDP-N-AcMur_Ala_ligase_MurC"/>
</dbReference>
<dbReference type="SUPFAM" id="SSF53623">
    <property type="entry name" value="MurD-like peptide ligases, catalytic domain"/>
    <property type="match status" value="1"/>
</dbReference>
<keyword evidence="7 14" id="KW-0547">Nucleotide-binding</keyword>
<keyword evidence="6 14" id="KW-0132">Cell division</keyword>
<keyword evidence="19" id="KW-1185">Reference proteome</keyword>
<reference evidence="18 19" key="1">
    <citation type="submission" date="2015-02" db="EMBL/GenBank/DDBJ databases">
        <title>Single-cell genomics of uncultivated deep-branching MTB reveals a conserved set of magnetosome genes.</title>
        <authorList>
            <person name="Kolinko S."/>
            <person name="Richter M."/>
            <person name="Glockner F.O."/>
            <person name="Brachmann A."/>
            <person name="Schuler D."/>
        </authorList>
    </citation>
    <scope>NUCLEOTIDE SEQUENCE [LARGE SCALE GENOMIC DNA]</scope>
    <source>
        <strain evidence="18">SKK-01</strain>
    </source>
</reference>
<evidence type="ECO:0000256" key="7">
    <source>
        <dbReference type="ARBA" id="ARBA00022741"/>
    </source>
</evidence>
<protein>
    <recommendedName>
        <fullName evidence="3 14">UDP-N-acetylmuramate--L-alanine ligase</fullName>
        <ecNumber evidence="3 14">6.3.2.8</ecNumber>
    </recommendedName>
    <alternativeName>
        <fullName evidence="14">UDP-N-acetylmuramoyl-L-alanine synthetase</fullName>
    </alternativeName>
</protein>
<evidence type="ECO:0000256" key="13">
    <source>
        <dbReference type="ARBA" id="ARBA00047833"/>
    </source>
</evidence>
<dbReference type="GO" id="GO:0005737">
    <property type="term" value="C:cytoplasm"/>
    <property type="evidence" value="ECO:0007669"/>
    <property type="project" value="UniProtKB-SubCell"/>
</dbReference>
<dbReference type="NCBIfam" id="TIGR01082">
    <property type="entry name" value="murC"/>
    <property type="match status" value="1"/>
</dbReference>
<dbReference type="InterPro" id="IPR013221">
    <property type="entry name" value="Mur_ligase_cen"/>
</dbReference>
<dbReference type="InterPro" id="IPR004101">
    <property type="entry name" value="Mur_ligase_C"/>
</dbReference>
<evidence type="ECO:0000259" key="17">
    <source>
        <dbReference type="Pfam" id="PF08245"/>
    </source>
</evidence>
<dbReference type="GO" id="GO:0005524">
    <property type="term" value="F:ATP binding"/>
    <property type="evidence" value="ECO:0007669"/>
    <property type="project" value="UniProtKB-UniRule"/>
</dbReference>
<accession>A0A0F0CW70</accession>
<dbReference type="Pfam" id="PF02875">
    <property type="entry name" value="Mur_ligase_C"/>
    <property type="match status" value="1"/>
</dbReference>
<evidence type="ECO:0000259" key="16">
    <source>
        <dbReference type="Pfam" id="PF02875"/>
    </source>
</evidence>
<evidence type="ECO:0000256" key="4">
    <source>
        <dbReference type="ARBA" id="ARBA00022490"/>
    </source>
</evidence>
<evidence type="ECO:0000256" key="8">
    <source>
        <dbReference type="ARBA" id="ARBA00022840"/>
    </source>
</evidence>
<keyword evidence="8 14" id="KW-0067">ATP-binding</keyword>
<dbReference type="GO" id="GO:0071555">
    <property type="term" value="P:cell wall organization"/>
    <property type="evidence" value="ECO:0007669"/>
    <property type="project" value="UniProtKB-KW"/>
</dbReference>
<keyword evidence="10 14" id="KW-0573">Peptidoglycan synthesis</keyword>
<keyword evidence="4 14" id="KW-0963">Cytoplasm</keyword>